<dbReference type="EMBL" id="KI964614">
    <property type="protein sequence ID" value="EUC33243.1"/>
    <property type="molecule type" value="Genomic_DNA"/>
</dbReference>
<dbReference type="InterPro" id="IPR051836">
    <property type="entry name" value="Kremen_rcpt"/>
</dbReference>
<evidence type="ECO:0000313" key="8">
    <source>
        <dbReference type="EMBL" id="EUC33243.1"/>
    </source>
</evidence>
<gene>
    <name evidence="8" type="ORF">COCCADRAFT_96568</name>
</gene>
<evidence type="ECO:0000256" key="6">
    <source>
        <dbReference type="ARBA" id="ARBA00023180"/>
    </source>
</evidence>
<proteinExistence type="predicted"/>
<keyword evidence="5" id="KW-0472">Membrane</keyword>
<dbReference type="PANTHER" id="PTHR24269">
    <property type="entry name" value="KREMEN PROTEIN"/>
    <property type="match status" value="1"/>
</dbReference>
<dbReference type="AlphaFoldDB" id="W6Y610"/>
<accession>W6Y610</accession>
<name>W6Y610_COCC2</name>
<evidence type="ECO:0000256" key="4">
    <source>
        <dbReference type="ARBA" id="ARBA00022989"/>
    </source>
</evidence>
<feature type="non-terminal residue" evidence="8">
    <location>
        <position position="1"/>
    </location>
</feature>
<evidence type="ECO:0000313" key="9">
    <source>
        <dbReference type="Proteomes" id="UP000053841"/>
    </source>
</evidence>
<protein>
    <recommendedName>
        <fullName evidence="7">WSC domain-containing protein</fullName>
    </recommendedName>
</protein>
<evidence type="ECO:0000259" key="7">
    <source>
        <dbReference type="PROSITE" id="PS51212"/>
    </source>
</evidence>
<dbReference type="InterPro" id="IPR002889">
    <property type="entry name" value="WSC_carb-bd"/>
</dbReference>
<keyword evidence="4" id="KW-1133">Transmembrane helix</keyword>
<dbReference type="PROSITE" id="PS51212">
    <property type="entry name" value="WSC"/>
    <property type="match status" value="1"/>
</dbReference>
<dbReference type="RefSeq" id="XP_007712450.1">
    <property type="nucleotide sequence ID" value="XM_007714260.1"/>
</dbReference>
<evidence type="ECO:0000256" key="1">
    <source>
        <dbReference type="ARBA" id="ARBA00004167"/>
    </source>
</evidence>
<dbReference type="GO" id="GO:0005886">
    <property type="term" value="C:plasma membrane"/>
    <property type="evidence" value="ECO:0007669"/>
    <property type="project" value="TreeGrafter"/>
</dbReference>
<evidence type="ECO:0000256" key="2">
    <source>
        <dbReference type="ARBA" id="ARBA00022692"/>
    </source>
</evidence>
<keyword evidence="6" id="KW-0325">Glycoprotein</keyword>
<reference evidence="8 9" key="1">
    <citation type="journal article" date="2013" name="PLoS Genet.">
        <title>Comparative genome structure, secondary metabolite, and effector coding capacity across Cochliobolus pathogens.</title>
        <authorList>
            <person name="Condon B.J."/>
            <person name="Leng Y."/>
            <person name="Wu D."/>
            <person name="Bushley K.E."/>
            <person name="Ohm R.A."/>
            <person name="Otillar R."/>
            <person name="Martin J."/>
            <person name="Schackwitz W."/>
            <person name="Grimwood J."/>
            <person name="MohdZainudin N."/>
            <person name="Xue C."/>
            <person name="Wang R."/>
            <person name="Manning V.A."/>
            <person name="Dhillon B."/>
            <person name="Tu Z.J."/>
            <person name="Steffenson B.J."/>
            <person name="Salamov A."/>
            <person name="Sun H."/>
            <person name="Lowry S."/>
            <person name="LaButti K."/>
            <person name="Han J."/>
            <person name="Copeland A."/>
            <person name="Lindquist E."/>
            <person name="Barry K."/>
            <person name="Schmutz J."/>
            <person name="Baker S.E."/>
            <person name="Ciuffetti L.M."/>
            <person name="Grigoriev I.V."/>
            <person name="Zhong S."/>
            <person name="Turgeon B.G."/>
        </authorList>
    </citation>
    <scope>NUCLEOTIDE SEQUENCE [LARGE SCALE GENOMIC DNA]</scope>
    <source>
        <strain evidence="8 9">26-R-13</strain>
    </source>
</reference>
<dbReference type="OrthoDB" id="3690319at2759"/>
<feature type="domain" description="WSC" evidence="7">
    <location>
        <begin position="1"/>
        <end position="65"/>
    </location>
</feature>
<dbReference type="GeneID" id="19154184"/>
<dbReference type="HOGENOM" id="CLU_171219_1_0_1"/>
<comment type="subcellular location">
    <subcellularLocation>
        <location evidence="1">Membrane</location>
        <topology evidence="1">Single-pass membrane protein</topology>
    </subcellularLocation>
</comment>
<dbReference type="KEGG" id="bze:COCCADRAFT_96568"/>
<evidence type="ECO:0000256" key="3">
    <source>
        <dbReference type="ARBA" id="ARBA00022729"/>
    </source>
</evidence>
<dbReference type="eggNOG" id="ENOG502S1H2">
    <property type="taxonomic scope" value="Eukaryota"/>
</dbReference>
<dbReference type="Proteomes" id="UP000053841">
    <property type="component" value="Unassembled WGS sequence"/>
</dbReference>
<dbReference type="PANTHER" id="PTHR24269:SF16">
    <property type="entry name" value="PROTEIN SLG1"/>
    <property type="match status" value="1"/>
</dbReference>
<keyword evidence="2" id="KW-0812">Transmembrane</keyword>
<keyword evidence="3" id="KW-0732">Signal</keyword>
<keyword evidence="9" id="KW-1185">Reference proteome</keyword>
<organism evidence="8 9">
    <name type="scientific">Cochliobolus carbonum (strain 26-R-13)</name>
    <name type="common">Maize leaf spot fungus</name>
    <name type="synonym">Bipolaris zeicola</name>
    <dbReference type="NCBI Taxonomy" id="930089"/>
    <lineage>
        <taxon>Eukaryota</taxon>
        <taxon>Fungi</taxon>
        <taxon>Dikarya</taxon>
        <taxon>Ascomycota</taxon>
        <taxon>Pezizomycotina</taxon>
        <taxon>Dothideomycetes</taxon>
        <taxon>Pleosporomycetidae</taxon>
        <taxon>Pleosporales</taxon>
        <taxon>Pleosporineae</taxon>
        <taxon>Pleosporaceae</taxon>
        <taxon>Bipolaris</taxon>
    </lineage>
</organism>
<dbReference type="Pfam" id="PF01822">
    <property type="entry name" value="WSC"/>
    <property type="match status" value="1"/>
</dbReference>
<sequence>DMTREKCAAICKDYKYYGLEDHKQCFCGNSFVGPTAKIEENRCNSKCLGSNDMCGGGWALSVYVR</sequence>
<evidence type="ECO:0000256" key="5">
    <source>
        <dbReference type="ARBA" id="ARBA00023136"/>
    </source>
</evidence>